<evidence type="ECO:0000313" key="1">
    <source>
        <dbReference type="EMBL" id="KAK7509082.1"/>
    </source>
</evidence>
<gene>
    <name evidence="1" type="ORF">IWZ03DRAFT_121920</name>
</gene>
<sequence length="221" mass="24034">MNGRKERPGRLFSLDPAYPPRPLPPTSVCSSVRTILSCGSEDRQALTKTYLSVADLIVTEKLGGVGTVVCWRRVLDRRRVGFGLGVAEPARATVLEVRRNRSFSLSTSSVRLLKGVSDCQPSKSWTVSQRGLSCTQCLRKSSSSCVWLSRPQSTHMQFPTLPGTPDLRVADGVEACVGVGEEDRYGDLGWRGRRTVRGVEMVRRSTGHVGGLPGGNSACRT</sequence>
<proteinExistence type="predicted"/>
<dbReference type="Proteomes" id="UP001363622">
    <property type="component" value="Unassembled WGS sequence"/>
</dbReference>
<dbReference type="EMBL" id="JBBPHU010000021">
    <property type="protein sequence ID" value="KAK7509082.1"/>
    <property type="molecule type" value="Genomic_DNA"/>
</dbReference>
<accession>A0ABR1KA03</accession>
<organism evidence="1 2">
    <name type="scientific">Phyllosticta citriasiana</name>
    <dbReference type="NCBI Taxonomy" id="595635"/>
    <lineage>
        <taxon>Eukaryota</taxon>
        <taxon>Fungi</taxon>
        <taxon>Dikarya</taxon>
        <taxon>Ascomycota</taxon>
        <taxon>Pezizomycotina</taxon>
        <taxon>Dothideomycetes</taxon>
        <taxon>Dothideomycetes incertae sedis</taxon>
        <taxon>Botryosphaeriales</taxon>
        <taxon>Phyllostictaceae</taxon>
        <taxon>Phyllosticta</taxon>
    </lineage>
</organism>
<protein>
    <submittedName>
        <fullName evidence="1">Uncharacterized protein</fullName>
    </submittedName>
</protein>
<reference evidence="1 2" key="1">
    <citation type="submission" date="2024-04" db="EMBL/GenBank/DDBJ databases">
        <title>Phyllosticta paracitricarpa is synonymous to the EU quarantine fungus P. citricarpa based on phylogenomic analyses.</title>
        <authorList>
            <consortium name="Lawrence Berkeley National Laboratory"/>
            <person name="Van Ingen-Buijs V.A."/>
            <person name="Van Westerhoven A.C."/>
            <person name="Haridas S."/>
            <person name="Skiadas P."/>
            <person name="Martin F."/>
            <person name="Groenewald J.Z."/>
            <person name="Crous P.W."/>
            <person name="Seidl M.F."/>
        </authorList>
    </citation>
    <scope>NUCLEOTIDE SEQUENCE [LARGE SCALE GENOMIC DNA]</scope>
    <source>
        <strain evidence="1 2">CBS 123371</strain>
    </source>
</reference>
<keyword evidence="2" id="KW-1185">Reference proteome</keyword>
<name>A0ABR1KA03_9PEZI</name>
<comment type="caution">
    <text evidence="1">The sequence shown here is derived from an EMBL/GenBank/DDBJ whole genome shotgun (WGS) entry which is preliminary data.</text>
</comment>
<evidence type="ECO:0000313" key="2">
    <source>
        <dbReference type="Proteomes" id="UP001363622"/>
    </source>
</evidence>